<gene>
    <name evidence="2" type="ORF">Bhyg_09579</name>
</gene>
<keyword evidence="1" id="KW-0472">Membrane</keyword>
<name>A0A9Q0S621_9DIPT</name>
<feature type="transmembrane region" description="Helical" evidence="1">
    <location>
        <begin position="59"/>
        <end position="80"/>
    </location>
</feature>
<evidence type="ECO:0000313" key="2">
    <source>
        <dbReference type="EMBL" id="KAJ6644610.1"/>
    </source>
</evidence>
<dbReference type="EMBL" id="WJQU01000002">
    <property type="protein sequence ID" value="KAJ6644610.1"/>
    <property type="molecule type" value="Genomic_DNA"/>
</dbReference>
<feature type="transmembrane region" description="Helical" evidence="1">
    <location>
        <begin position="12"/>
        <end position="39"/>
    </location>
</feature>
<keyword evidence="1" id="KW-0812">Transmembrane</keyword>
<comment type="caution">
    <text evidence="2">The sequence shown here is derived from an EMBL/GenBank/DDBJ whole genome shotgun (WGS) entry which is preliminary data.</text>
</comment>
<sequence>MAEPILKTCCKFNSLATGSIVSGVFGIILAIVSLILLFTLRVEFRTIVFDWFPTSVVKIILAINLCMTIFISILLIVGVIKRNHYLMMPWVVLGITIPIGLLISIIYTAVEFFIDGHVVSGLLWLFFGLLSV</sequence>
<reference evidence="2" key="1">
    <citation type="submission" date="2022-07" db="EMBL/GenBank/DDBJ databases">
        <authorList>
            <person name="Trinca V."/>
            <person name="Uliana J.V.C."/>
            <person name="Torres T.T."/>
            <person name="Ward R.J."/>
            <person name="Monesi N."/>
        </authorList>
    </citation>
    <scope>NUCLEOTIDE SEQUENCE</scope>
    <source>
        <strain evidence="2">HSMRA1968</strain>
        <tissue evidence="2">Whole embryos</tissue>
    </source>
</reference>
<evidence type="ECO:0000313" key="3">
    <source>
        <dbReference type="Proteomes" id="UP001151699"/>
    </source>
</evidence>
<dbReference type="Proteomes" id="UP001151699">
    <property type="component" value="Chromosome B"/>
</dbReference>
<feature type="transmembrane region" description="Helical" evidence="1">
    <location>
        <begin position="87"/>
        <end position="106"/>
    </location>
</feature>
<dbReference type="OrthoDB" id="8190053at2759"/>
<dbReference type="AlphaFoldDB" id="A0A9Q0S621"/>
<dbReference type="PANTHER" id="PTHR34609">
    <property type="entry name" value="GEO08273P1-RELATED"/>
    <property type="match status" value="1"/>
</dbReference>
<feature type="non-terminal residue" evidence="2">
    <location>
        <position position="132"/>
    </location>
</feature>
<organism evidence="2 3">
    <name type="scientific">Pseudolycoriella hygida</name>
    <dbReference type="NCBI Taxonomy" id="35572"/>
    <lineage>
        <taxon>Eukaryota</taxon>
        <taxon>Metazoa</taxon>
        <taxon>Ecdysozoa</taxon>
        <taxon>Arthropoda</taxon>
        <taxon>Hexapoda</taxon>
        <taxon>Insecta</taxon>
        <taxon>Pterygota</taxon>
        <taxon>Neoptera</taxon>
        <taxon>Endopterygota</taxon>
        <taxon>Diptera</taxon>
        <taxon>Nematocera</taxon>
        <taxon>Sciaroidea</taxon>
        <taxon>Sciaridae</taxon>
        <taxon>Pseudolycoriella</taxon>
    </lineage>
</organism>
<evidence type="ECO:0000256" key="1">
    <source>
        <dbReference type="SAM" id="Phobius"/>
    </source>
</evidence>
<proteinExistence type="predicted"/>
<keyword evidence="3" id="KW-1185">Reference proteome</keyword>
<dbReference type="InterPro" id="IPR053077">
    <property type="entry name" value="MARVEL_domain_protein_3"/>
</dbReference>
<protein>
    <submittedName>
        <fullName evidence="2">Uncharacterized protein</fullName>
    </submittedName>
</protein>
<keyword evidence="1" id="KW-1133">Transmembrane helix</keyword>
<accession>A0A9Q0S621</accession>
<feature type="transmembrane region" description="Helical" evidence="1">
    <location>
        <begin position="112"/>
        <end position="130"/>
    </location>
</feature>
<dbReference type="PANTHER" id="PTHR34609:SF17">
    <property type="entry name" value="GEO08273P1-RELATED"/>
    <property type="match status" value="1"/>
</dbReference>